<dbReference type="InterPro" id="IPR007016">
    <property type="entry name" value="O-antigen_ligase-rel_domated"/>
</dbReference>
<keyword evidence="2 5" id="KW-0812">Transmembrane</keyword>
<dbReference type="PANTHER" id="PTHR37422">
    <property type="entry name" value="TEICHURONIC ACID BIOSYNTHESIS PROTEIN TUAE"/>
    <property type="match status" value="1"/>
</dbReference>
<feature type="transmembrane region" description="Helical" evidence="5">
    <location>
        <begin position="263"/>
        <end position="278"/>
    </location>
</feature>
<dbReference type="Pfam" id="PF04932">
    <property type="entry name" value="Wzy_C"/>
    <property type="match status" value="1"/>
</dbReference>
<evidence type="ECO:0000313" key="8">
    <source>
        <dbReference type="Proteomes" id="UP000003688"/>
    </source>
</evidence>
<dbReference type="Proteomes" id="UP000003688">
    <property type="component" value="Unassembled WGS sequence"/>
</dbReference>
<feature type="transmembrane region" description="Helical" evidence="5">
    <location>
        <begin position="65"/>
        <end position="84"/>
    </location>
</feature>
<comment type="caution">
    <text evidence="7">The sequence shown here is derived from an EMBL/GenBank/DDBJ whole genome shotgun (WGS) entry which is preliminary data.</text>
</comment>
<accession>B9XBX6</accession>
<feature type="transmembrane region" description="Helical" evidence="5">
    <location>
        <begin position="397"/>
        <end position="413"/>
    </location>
</feature>
<evidence type="ECO:0000259" key="6">
    <source>
        <dbReference type="Pfam" id="PF04932"/>
    </source>
</evidence>
<evidence type="ECO:0000256" key="5">
    <source>
        <dbReference type="SAM" id="Phobius"/>
    </source>
</evidence>
<organism evidence="7 8">
    <name type="scientific">Pedosphaera parvula (strain Ellin514)</name>
    <dbReference type="NCBI Taxonomy" id="320771"/>
    <lineage>
        <taxon>Bacteria</taxon>
        <taxon>Pseudomonadati</taxon>
        <taxon>Verrucomicrobiota</taxon>
        <taxon>Pedosphaerae</taxon>
        <taxon>Pedosphaerales</taxon>
        <taxon>Pedosphaeraceae</taxon>
        <taxon>Pedosphaera</taxon>
    </lineage>
</organism>
<keyword evidence="4 5" id="KW-0472">Membrane</keyword>
<reference evidence="7 8" key="1">
    <citation type="journal article" date="2011" name="J. Bacteriol.">
        <title>Genome sequence of 'Pedosphaera parvula' Ellin514, an aerobic Verrucomicrobial isolate from pasture soil.</title>
        <authorList>
            <person name="Kant R."/>
            <person name="van Passel M.W."/>
            <person name="Sangwan P."/>
            <person name="Palva A."/>
            <person name="Lucas S."/>
            <person name="Copeland A."/>
            <person name="Lapidus A."/>
            <person name="Glavina Del Rio T."/>
            <person name="Dalin E."/>
            <person name="Tice H."/>
            <person name="Bruce D."/>
            <person name="Goodwin L."/>
            <person name="Pitluck S."/>
            <person name="Chertkov O."/>
            <person name="Larimer F.W."/>
            <person name="Land M.L."/>
            <person name="Hauser L."/>
            <person name="Brettin T.S."/>
            <person name="Detter J.C."/>
            <person name="Han S."/>
            <person name="de Vos W.M."/>
            <person name="Janssen P.H."/>
            <person name="Smidt H."/>
        </authorList>
    </citation>
    <scope>NUCLEOTIDE SEQUENCE [LARGE SCALE GENOMIC DNA]</scope>
    <source>
        <strain evidence="7 8">Ellin514</strain>
    </source>
</reference>
<feature type="transmembrane region" description="Helical" evidence="5">
    <location>
        <begin position="371"/>
        <end position="390"/>
    </location>
</feature>
<sequence>MSVEQKNRKVESAPKVESGPLPNVFAGLFGLLLGLALVKFGNPVIMEKLVDPPANFLEMILNPWPAIWGYWLLAGVTVLGLMVAKRETNAPKFLVALPLAWLVWEFIAGTSTVDKALTRATLAHFTTCVVCFYLGLFSLSRVRAIGWFWGGLLAGFTWVLIVGFQQHFGGLEETRRYFYLYIYPTLKTVPPELLKKVSSNRIFATLFYPNALAGVILLVLPPTLAFIWSLRERLTSGARVFLMALYGVAALGCLYWSGSKGGWLLMLVTLLVGSFFMPMKQRVRLAIVGTFMVLGVAGFALKYQGFFKKGATSVVARGDYWRAAVETTKVHPVFGTGPGTFAKAYEKIKKPESEMSRLTHNDYLQQASDSGVLGFLLYAAFLSYSIYFIYSRTDIRGHWLKLGVWLGLLGWALQSTVEFGLYIPALSWIAFGFMGWLLGQVPNRIDRQHSTG</sequence>
<dbReference type="PANTHER" id="PTHR37422:SF13">
    <property type="entry name" value="LIPOPOLYSACCHARIDE BIOSYNTHESIS PROTEIN PA4999-RELATED"/>
    <property type="match status" value="1"/>
</dbReference>
<proteinExistence type="predicted"/>
<keyword evidence="8" id="KW-1185">Reference proteome</keyword>
<feature type="transmembrane region" description="Helical" evidence="5">
    <location>
        <begin position="206"/>
        <end position="228"/>
    </location>
</feature>
<evidence type="ECO:0000256" key="1">
    <source>
        <dbReference type="ARBA" id="ARBA00004141"/>
    </source>
</evidence>
<dbReference type="STRING" id="320771.Cflav_PD5079"/>
<dbReference type="AlphaFoldDB" id="B9XBX6"/>
<feature type="transmembrane region" description="Helical" evidence="5">
    <location>
        <begin position="419"/>
        <end position="439"/>
    </location>
</feature>
<feature type="transmembrane region" description="Helical" evidence="5">
    <location>
        <begin position="116"/>
        <end position="137"/>
    </location>
</feature>
<feature type="transmembrane region" description="Helical" evidence="5">
    <location>
        <begin position="93"/>
        <end position="110"/>
    </location>
</feature>
<evidence type="ECO:0000256" key="2">
    <source>
        <dbReference type="ARBA" id="ARBA00022692"/>
    </source>
</evidence>
<dbReference type="InterPro" id="IPR051533">
    <property type="entry name" value="WaaL-like"/>
</dbReference>
<gene>
    <name evidence="7" type="ORF">Cflav_PD5079</name>
</gene>
<feature type="transmembrane region" description="Helical" evidence="5">
    <location>
        <begin position="21"/>
        <end position="45"/>
    </location>
</feature>
<keyword evidence="3 5" id="KW-1133">Transmembrane helix</keyword>
<evidence type="ECO:0000256" key="4">
    <source>
        <dbReference type="ARBA" id="ARBA00023136"/>
    </source>
</evidence>
<evidence type="ECO:0000313" key="7">
    <source>
        <dbReference type="EMBL" id="EEF62444.1"/>
    </source>
</evidence>
<protein>
    <submittedName>
        <fullName evidence="7">O-antigen polymerase</fullName>
    </submittedName>
</protein>
<evidence type="ECO:0000256" key="3">
    <source>
        <dbReference type="ARBA" id="ARBA00022989"/>
    </source>
</evidence>
<comment type="subcellular location">
    <subcellularLocation>
        <location evidence="1">Membrane</location>
        <topology evidence="1">Multi-pass membrane protein</topology>
    </subcellularLocation>
</comment>
<feature type="transmembrane region" description="Helical" evidence="5">
    <location>
        <begin position="240"/>
        <end position="257"/>
    </location>
</feature>
<dbReference type="EMBL" id="ABOX02000004">
    <property type="protein sequence ID" value="EEF62444.1"/>
    <property type="molecule type" value="Genomic_DNA"/>
</dbReference>
<dbReference type="RefSeq" id="WP_007413324.1">
    <property type="nucleotide sequence ID" value="NZ_ABOX02000004.1"/>
</dbReference>
<feature type="transmembrane region" description="Helical" evidence="5">
    <location>
        <begin position="144"/>
        <end position="164"/>
    </location>
</feature>
<name>B9XBX6_PEDPL</name>
<feature type="transmembrane region" description="Helical" evidence="5">
    <location>
        <begin position="285"/>
        <end position="303"/>
    </location>
</feature>
<feature type="domain" description="O-antigen ligase-related" evidence="6">
    <location>
        <begin position="248"/>
        <end position="379"/>
    </location>
</feature>
<dbReference type="OrthoDB" id="547142at2"/>
<dbReference type="GO" id="GO:0016020">
    <property type="term" value="C:membrane"/>
    <property type="evidence" value="ECO:0007669"/>
    <property type="project" value="UniProtKB-SubCell"/>
</dbReference>